<comment type="caution">
    <text evidence="2">The sequence shown here is derived from an EMBL/GenBank/DDBJ whole genome shotgun (WGS) entry which is preliminary data.</text>
</comment>
<evidence type="ECO:0000313" key="2">
    <source>
        <dbReference type="EMBL" id="KAJ8064957.1"/>
    </source>
</evidence>
<dbReference type="EMBL" id="JAPEIS010000007">
    <property type="protein sequence ID" value="KAJ8064957.1"/>
    <property type="molecule type" value="Genomic_DNA"/>
</dbReference>
<accession>A0A9X0ALE8</accession>
<dbReference type="OrthoDB" id="3529580at2759"/>
<organism evidence="2 3">
    <name type="scientific">Sclerotinia nivalis</name>
    <dbReference type="NCBI Taxonomy" id="352851"/>
    <lineage>
        <taxon>Eukaryota</taxon>
        <taxon>Fungi</taxon>
        <taxon>Dikarya</taxon>
        <taxon>Ascomycota</taxon>
        <taxon>Pezizomycotina</taxon>
        <taxon>Leotiomycetes</taxon>
        <taxon>Helotiales</taxon>
        <taxon>Sclerotiniaceae</taxon>
        <taxon>Sclerotinia</taxon>
    </lineage>
</organism>
<reference evidence="2" key="1">
    <citation type="submission" date="2022-11" db="EMBL/GenBank/DDBJ databases">
        <title>Genome Resource of Sclerotinia nivalis Strain SnTB1, a Plant Pathogen Isolated from American Ginseng.</title>
        <authorList>
            <person name="Fan S."/>
        </authorList>
    </citation>
    <scope>NUCLEOTIDE SEQUENCE</scope>
    <source>
        <strain evidence="2">SnTB1</strain>
    </source>
</reference>
<dbReference type="AlphaFoldDB" id="A0A9X0ALE8"/>
<protein>
    <submittedName>
        <fullName evidence="2">Uncharacterized protein</fullName>
    </submittedName>
</protein>
<name>A0A9X0ALE8_9HELO</name>
<feature type="compositionally biased region" description="Basic and acidic residues" evidence="1">
    <location>
        <begin position="149"/>
        <end position="167"/>
    </location>
</feature>
<gene>
    <name evidence="2" type="ORF">OCU04_007261</name>
</gene>
<evidence type="ECO:0000313" key="3">
    <source>
        <dbReference type="Proteomes" id="UP001152300"/>
    </source>
</evidence>
<sequence>MFFASLCAKPTESNAKSKMGSNAKSANQRLGISGNSRASHYRRFINYFHKNQSGLWKGHPDEPIMNELTLRALLEVDGDPLRIVLSPKLRSTAAPKLSPLKALARPGGMLHEYKVPGLGKAQKSLGAEATGVSNVKSLMDKSQISATYDKSHDDGNTRPEPVVRIEEASPVCVDESQHVGTHPVQGD</sequence>
<proteinExistence type="predicted"/>
<dbReference type="Proteomes" id="UP001152300">
    <property type="component" value="Unassembled WGS sequence"/>
</dbReference>
<keyword evidence="3" id="KW-1185">Reference proteome</keyword>
<evidence type="ECO:0000256" key="1">
    <source>
        <dbReference type="SAM" id="MobiDB-lite"/>
    </source>
</evidence>
<feature type="region of interest" description="Disordered" evidence="1">
    <location>
        <begin position="143"/>
        <end position="187"/>
    </location>
</feature>